<evidence type="ECO:0000313" key="1">
    <source>
        <dbReference type="EMBL" id="CAG9613255.1"/>
    </source>
</evidence>
<dbReference type="EMBL" id="CAKJTI010000011">
    <property type="protein sequence ID" value="CAG9613255.1"/>
    <property type="molecule type" value="Genomic_DNA"/>
</dbReference>
<keyword evidence="2" id="KW-1185">Reference proteome</keyword>
<evidence type="ECO:0000313" key="2">
    <source>
        <dbReference type="Proteomes" id="UP000789423"/>
    </source>
</evidence>
<reference evidence="1 2" key="1">
    <citation type="submission" date="2021-10" db="EMBL/GenBank/DDBJ databases">
        <authorList>
            <person name="Criscuolo A."/>
        </authorList>
    </citation>
    <scope>NUCLEOTIDE SEQUENCE [LARGE SCALE GENOMIC DNA]</scope>
    <source>
        <strain evidence="2">CIP 111899</strain>
    </source>
</reference>
<comment type="caution">
    <text evidence="1">The sequence shown here is derived from an EMBL/GenBank/DDBJ whole genome shotgun (WGS) entry which is preliminary data.</text>
</comment>
<dbReference type="Proteomes" id="UP000789423">
    <property type="component" value="Unassembled WGS sequence"/>
</dbReference>
<dbReference type="RefSeq" id="WP_302850591.1">
    <property type="nucleotide sequence ID" value="NZ_CAKJTI010000011.1"/>
</dbReference>
<accession>A0ABN8A129</accession>
<sequence length="43" mass="4979">MGQFQSNSQTAEQIVPEDALFDIVRNIREKSKEIPEVICNRED</sequence>
<protein>
    <submittedName>
        <fullName evidence="1">Uncharacterized protein</fullName>
    </submittedName>
</protein>
<name>A0ABN8A129_9BACI</name>
<gene>
    <name evidence="1" type="ORF">BACCIP111899_02469</name>
</gene>
<proteinExistence type="predicted"/>
<organism evidence="1 2">
    <name type="scientific">Bacillus rhizoplanae</name>
    <dbReference type="NCBI Taxonomy" id="2880966"/>
    <lineage>
        <taxon>Bacteria</taxon>
        <taxon>Bacillati</taxon>
        <taxon>Bacillota</taxon>
        <taxon>Bacilli</taxon>
        <taxon>Bacillales</taxon>
        <taxon>Bacillaceae</taxon>
        <taxon>Bacillus</taxon>
    </lineage>
</organism>